<keyword evidence="3" id="KW-1185">Reference proteome</keyword>
<protein>
    <recommendedName>
        <fullName evidence="1">OTU domain-containing protein</fullName>
    </recommendedName>
</protein>
<dbReference type="PROSITE" id="PS50802">
    <property type="entry name" value="OTU"/>
    <property type="match status" value="1"/>
</dbReference>
<feature type="domain" description="OTU" evidence="1">
    <location>
        <begin position="175"/>
        <end position="218"/>
    </location>
</feature>
<dbReference type="Proteomes" id="UP000568109">
    <property type="component" value="Unassembled WGS sequence"/>
</dbReference>
<name>A0A851HHQ4_9MOLU</name>
<reference evidence="2 3" key="1">
    <citation type="submission" date="2020-06" db="EMBL/GenBank/DDBJ databases">
        <title>Draft genome sequence of Candidatus Phytoplasma pruni (X-disease group, subgroup 16SrIII-B) strain ChTDIII from Argentina.</title>
        <authorList>
            <person name="Fernandez F.D."/>
            <person name="Zuebert C."/>
            <person name="Huettel B."/>
            <person name="Kube M."/>
            <person name="Conci L.R."/>
        </authorList>
    </citation>
    <scope>NUCLEOTIDE SEQUENCE [LARGE SCALE GENOMIC DNA]</scope>
    <source>
        <strain evidence="2 3">ChTDIII</strain>
    </source>
</reference>
<evidence type="ECO:0000313" key="2">
    <source>
        <dbReference type="EMBL" id="NWN45824.1"/>
    </source>
</evidence>
<dbReference type="EMBL" id="JABUOH010000047">
    <property type="protein sequence ID" value="NWN45824.1"/>
    <property type="molecule type" value="Genomic_DNA"/>
</dbReference>
<evidence type="ECO:0000259" key="1">
    <source>
        <dbReference type="PROSITE" id="PS50802"/>
    </source>
</evidence>
<evidence type="ECO:0000313" key="3">
    <source>
        <dbReference type="Proteomes" id="UP000568109"/>
    </source>
</evidence>
<proteinExistence type="predicted"/>
<organism evidence="2 3">
    <name type="scientific">Candidatus Phytoplasma pruni</name>
    <dbReference type="NCBI Taxonomy" id="479893"/>
    <lineage>
        <taxon>Bacteria</taxon>
        <taxon>Bacillati</taxon>
        <taxon>Mycoplasmatota</taxon>
        <taxon>Mollicutes</taxon>
        <taxon>Acholeplasmatales</taxon>
        <taxon>Acholeplasmataceae</taxon>
        <taxon>Candidatus Phytoplasma</taxon>
        <taxon>16SrIII (X-disease group)</taxon>
    </lineage>
</organism>
<gene>
    <name evidence="2" type="ORF">HR065_01880</name>
</gene>
<comment type="caution">
    <text evidence="2">The sequence shown here is derived from an EMBL/GenBank/DDBJ whole genome shotgun (WGS) entry which is preliminary data.</text>
</comment>
<accession>A0A851HHQ4</accession>
<sequence length="218" mass="25656">MGFLFILFFAIKMSPHNKHHYNNTSHHESANLKDSSFANIKKHYDDEVSNLKQEKIKNFTNIKLLPLLGLEEFMKNYNKQETYPIIFTPDAEEMIQFIDKTFQGRLSTACLTLIQGTIDWISQQLRKNIILKIEKHIVKENEKHSHNEEYSATSKFKKQIICQMKNTNNSHFYIEEYNDTPGDGYCFFHALNSILKKAINENEFNKLQEKIQKAFKNG</sequence>
<dbReference type="InterPro" id="IPR003323">
    <property type="entry name" value="OTU_dom"/>
</dbReference>
<dbReference type="AlphaFoldDB" id="A0A851HHQ4"/>